<reference evidence="2 3" key="1">
    <citation type="submission" date="2023-07" db="EMBL/GenBank/DDBJ databases">
        <title>Sorghum-associated microbial communities from plants grown in Nebraska, USA.</title>
        <authorList>
            <person name="Schachtman D."/>
        </authorList>
    </citation>
    <scope>NUCLEOTIDE SEQUENCE [LARGE SCALE GENOMIC DNA]</scope>
    <source>
        <strain evidence="2 3">4256</strain>
    </source>
</reference>
<sequence length="258" mass="28637">MKEELCQAFCNELTVRDVPMGLAVSTAFSFPDGDRIGFYVKEVDDGFEIQDNGMVFPALEANGLDRKNKSRADALTALMEEYDVILDEDDKEFFLSARTRVELPAAALRFVSFLLRVGDLLLLAEERVASTFRLDVERILRERLGEGVLIQAGQAISANLADFPPDYLIQAEGRDPVALFLGTSDARVLEALFVQLRAEHEERIPVKIVTLLEREKSISAAVRQQATNRLDALLQFRGDEAAAIGRVIKEVGLGHAIN</sequence>
<name>A0ABU1X0E6_SPHXE</name>
<dbReference type="EMBL" id="JAVDWV010000007">
    <property type="protein sequence ID" value="MDR7154919.1"/>
    <property type="molecule type" value="Genomic_DNA"/>
</dbReference>
<evidence type="ECO:0000313" key="2">
    <source>
        <dbReference type="EMBL" id="MDR7154919.1"/>
    </source>
</evidence>
<accession>A0ABU1X0E6</accession>
<evidence type="ECO:0000313" key="3">
    <source>
        <dbReference type="Proteomes" id="UP001267638"/>
    </source>
</evidence>
<organism evidence="2 3">
    <name type="scientific">Sphingobium xenophagum</name>
    <dbReference type="NCBI Taxonomy" id="121428"/>
    <lineage>
        <taxon>Bacteria</taxon>
        <taxon>Pseudomonadati</taxon>
        <taxon>Pseudomonadota</taxon>
        <taxon>Alphaproteobacteria</taxon>
        <taxon>Sphingomonadales</taxon>
        <taxon>Sphingomonadaceae</taxon>
        <taxon>Sphingobium</taxon>
    </lineage>
</organism>
<dbReference type="RefSeq" id="WP_310223637.1">
    <property type="nucleotide sequence ID" value="NZ_JAVDWV010000007.1"/>
</dbReference>
<feature type="domain" description="DUF1828" evidence="1">
    <location>
        <begin position="26"/>
        <end position="117"/>
    </location>
</feature>
<comment type="caution">
    <text evidence="2">The sequence shown here is derived from an EMBL/GenBank/DDBJ whole genome shotgun (WGS) entry which is preliminary data.</text>
</comment>
<dbReference type="Proteomes" id="UP001267638">
    <property type="component" value="Unassembled WGS sequence"/>
</dbReference>
<protein>
    <recommendedName>
        <fullName evidence="1">DUF1828 domain-containing protein</fullName>
    </recommendedName>
</protein>
<proteinExistence type="predicted"/>
<gene>
    <name evidence="2" type="ORF">J2W40_001737</name>
</gene>
<dbReference type="InterPro" id="IPR014960">
    <property type="entry name" value="DUF1828"/>
</dbReference>
<dbReference type="Pfam" id="PF08861">
    <property type="entry name" value="DUF1828"/>
    <property type="match status" value="1"/>
</dbReference>
<keyword evidence="3" id="KW-1185">Reference proteome</keyword>
<evidence type="ECO:0000259" key="1">
    <source>
        <dbReference type="Pfam" id="PF08861"/>
    </source>
</evidence>